<accession>A0A077UHM7</accession>
<name>A0A077UHM7_9STAP</name>
<proteinExistence type="predicted"/>
<protein>
    <submittedName>
        <fullName evidence="1">Uncharacterized protein</fullName>
    </submittedName>
</protein>
<evidence type="ECO:0000313" key="1">
    <source>
        <dbReference type="EMBL" id="CDR27790.1"/>
    </source>
</evidence>
<dbReference type="EMBL" id="CCEH01000006">
    <property type="protein sequence ID" value="CDR27790.1"/>
    <property type="molecule type" value="Genomic_DNA"/>
</dbReference>
<gene>
    <name evidence="1" type="ORF">ERS140147_00903</name>
</gene>
<organism evidence="1 2">
    <name type="scientific">Staphylococcus schweitzeri</name>
    <dbReference type="NCBI Taxonomy" id="1654388"/>
    <lineage>
        <taxon>Bacteria</taxon>
        <taxon>Bacillati</taxon>
        <taxon>Bacillota</taxon>
        <taxon>Bacilli</taxon>
        <taxon>Bacillales</taxon>
        <taxon>Staphylococcaceae</taxon>
        <taxon>Staphylococcus</taxon>
    </lineage>
</organism>
<sequence length="309" mass="36415">MSDIIQFPNASQKLLKDIKQAEEKRNYVQMYEYIEQYERHFELTEEIAMMKCKMLYETESYLELREETIVLLKSGIQQYDTLMIYYVKSLIGLNQYFEAIEVINQIIDEVSNHKTRMALYPLKEFAKSKLIEDEKEVTKSLTDFNLLSMREQTNLLLKLIDNGHFQFKETILYLLESHSFSYNMISLMIEYLRFANCTQELMIEKYGIKTTIVPANLKGLEHTTLKEQVLPTVMQSLENGAIHIAEEAHHIMNNHSILLYPFDIESLFGISAWINAYECYFKNMLGIQCEVQNYDTFKFIQQLDLNGNS</sequence>
<dbReference type="Proteomes" id="UP000044616">
    <property type="component" value="Unassembled WGS sequence"/>
</dbReference>
<evidence type="ECO:0000313" key="2">
    <source>
        <dbReference type="Proteomes" id="UP000044616"/>
    </source>
</evidence>
<dbReference type="AlphaFoldDB" id="A0A077UHM7"/>
<dbReference type="RefSeq" id="WP_047529985.1">
    <property type="nucleotide sequence ID" value="NZ_CCEH01000006.1"/>
</dbReference>
<reference evidence="1 2" key="1">
    <citation type="submission" date="2014-05" db="EMBL/GenBank/DDBJ databases">
        <authorList>
            <person name="Aslett A.Martin."/>
            <person name="De Silva Nishadi"/>
        </authorList>
    </citation>
    <scope>NUCLEOTIDE SEQUENCE [LARGE SCALE GENOMIC DNA]</scope>
</reference>